<dbReference type="InterPro" id="IPR010982">
    <property type="entry name" value="Lambda_DNA-bd_dom_sf"/>
</dbReference>
<evidence type="ECO:0000313" key="1">
    <source>
        <dbReference type="EMBL" id="MFB9136831.1"/>
    </source>
</evidence>
<dbReference type="SUPFAM" id="SSF47413">
    <property type="entry name" value="lambda repressor-like DNA-binding domains"/>
    <property type="match status" value="1"/>
</dbReference>
<comment type="caution">
    <text evidence="1">The sequence shown here is derived from an EMBL/GenBank/DDBJ whole genome shotgun (WGS) entry which is preliminary data.</text>
</comment>
<proteinExistence type="predicted"/>
<dbReference type="Proteomes" id="UP001589645">
    <property type="component" value="Unassembled WGS sequence"/>
</dbReference>
<evidence type="ECO:0000313" key="2">
    <source>
        <dbReference type="Proteomes" id="UP001589645"/>
    </source>
</evidence>
<protein>
    <submittedName>
        <fullName evidence="1">DUF3693 domain-containing protein</fullName>
    </submittedName>
</protein>
<gene>
    <name evidence="1" type="ORF">ACFFUV_17825</name>
</gene>
<dbReference type="Pfam" id="PF12472">
    <property type="entry name" value="DUF3693"/>
    <property type="match status" value="1"/>
</dbReference>
<name>A0ABV5HRE4_9VIBR</name>
<dbReference type="EMBL" id="JBHMEP010000007">
    <property type="protein sequence ID" value="MFB9136831.1"/>
    <property type="molecule type" value="Genomic_DNA"/>
</dbReference>
<reference evidence="1 2" key="1">
    <citation type="submission" date="2024-09" db="EMBL/GenBank/DDBJ databases">
        <authorList>
            <person name="Sun Q."/>
            <person name="Mori K."/>
        </authorList>
    </citation>
    <scope>NUCLEOTIDE SEQUENCE [LARGE SCALE GENOMIC DNA]</scope>
    <source>
        <strain evidence="1 2">CECT 8064</strain>
    </source>
</reference>
<dbReference type="InterPro" id="IPR021096">
    <property type="entry name" value="Vibrio_phage_VSK_Orf152"/>
</dbReference>
<accession>A0ABV5HRE4</accession>
<sequence length="122" mass="13788">MYINKLLDAYKEQKSYIQDKQIAHDLGVSTQKLSDIRNGRRYLTESEALFLAKEVGEDTETALVFLAADKAKSFEAQEAWKNITKKFERLGLSRISAAYVGLTVAFATHVESLSQYALYVLC</sequence>
<dbReference type="RefSeq" id="WP_390195355.1">
    <property type="nucleotide sequence ID" value="NZ_JBHMEP010000007.1"/>
</dbReference>
<dbReference type="Gene3D" id="1.10.260.40">
    <property type="entry name" value="lambda repressor-like DNA-binding domains"/>
    <property type="match status" value="1"/>
</dbReference>
<organism evidence="1 2">
    <name type="scientific">Vibrio olivae</name>
    <dbReference type="NCBI Taxonomy" id="1243002"/>
    <lineage>
        <taxon>Bacteria</taxon>
        <taxon>Pseudomonadati</taxon>
        <taxon>Pseudomonadota</taxon>
        <taxon>Gammaproteobacteria</taxon>
        <taxon>Vibrionales</taxon>
        <taxon>Vibrionaceae</taxon>
        <taxon>Vibrio</taxon>
    </lineage>
</organism>
<keyword evidence="2" id="KW-1185">Reference proteome</keyword>